<evidence type="ECO:0000259" key="12">
    <source>
        <dbReference type="PROSITE" id="PS50113"/>
    </source>
</evidence>
<dbReference type="Pfam" id="PF00512">
    <property type="entry name" value="HisKA"/>
    <property type="match status" value="1"/>
</dbReference>
<comment type="catalytic activity">
    <reaction evidence="1">
        <text>ATP + protein L-histidine = ADP + protein N-phospho-L-histidine.</text>
        <dbReference type="EC" id="2.7.13.3"/>
    </reaction>
</comment>
<dbReference type="CDD" id="cd00082">
    <property type="entry name" value="HisKA"/>
    <property type="match status" value="1"/>
</dbReference>
<dbReference type="SUPFAM" id="SSF55785">
    <property type="entry name" value="PYP-like sensor domain (PAS domain)"/>
    <property type="match status" value="1"/>
</dbReference>
<keyword evidence="7" id="KW-0067">ATP-binding</keyword>
<name>A0ABM9HG66_9BACT</name>
<feature type="domain" description="Histidine kinase" evidence="10">
    <location>
        <begin position="201"/>
        <end position="417"/>
    </location>
</feature>
<dbReference type="Proteomes" id="UP001157733">
    <property type="component" value="Chromosome"/>
</dbReference>
<evidence type="ECO:0000256" key="2">
    <source>
        <dbReference type="ARBA" id="ARBA00012438"/>
    </source>
</evidence>
<dbReference type="InterPro" id="IPR035965">
    <property type="entry name" value="PAS-like_dom_sf"/>
</dbReference>
<dbReference type="SUPFAM" id="SSF47384">
    <property type="entry name" value="Homodimeric domain of signal transducing histidine kinase"/>
    <property type="match status" value="1"/>
</dbReference>
<dbReference type="EC" id="2.7.13.3" evidence="2"/>
<dbReference type="SMART" id="SM00388">
    <property type="entry name" value="HisKA"/>
    <property type="match status" value="1"/>
</dbReference>
<dbReference type="PANTHER" id="PTHR43065:SF10">
    <property type="entry name" value="PEROXIDE STRESS-ACTIVATED HISTIDINE KINASE MAK3"/>
    <property type="match status" value="1"/>
</dbReference>
<keyword evidence="4 13" id="KW-0808">Transferase</keyword>
<dbReference type="PROSITE" id="PS50109">
    <property type="entry name" value="HIS_KIN"/>
    <property type="match status" value="1"/>
</dbReference>
<evidence type="ECO:0000256" key="8">
    <source>
        <dbReference type="ARBA" id="ARBA00023012"/>
    </source>
</evidence>
<dbReference type="InterPro" id="IPR003661">
    <property type="entry name" value="HisK_dim/P_dom"/>
</dbReference>
<dbReference type="RefSeq" id="WP_282012073.1">
    <property type="nucleotide sequence ID" value="NZ_OX336137.1"/>
</dbReference>
<dbReference type="InterPro" id="IPR036097">
    <property type="entry name" value="HisK_dim/P_sf"/>
</dbReference>
<dbReference type="NCBIfam" id="TIGR00229">
    <property type="entry name" value="sensory_box"/>
    <property type="match status" value="1"/>
</dbReference>
<dbReference type="Gene3D" id="1.10.287.130">
    <property type="match status" value="1"/>
</dbReference>
<evidence type="ECO:0000259" key="11">
    <source>
        <dbReference type="PROSITE" id="PS50112"/>
    </source>
</evidence>
<dbReference type="InterPro" id="IPR000700">
    <property type="entry name" value="PAS-assoc_C"/>
</dbReference>
<dbReference type="EMBL" id="OX336137">
    <property type="protein sequence ID" value="CAI2719226.1"/>
    <property type="molecule type" value="Genomic_DNA"/>
</dbReference>
<evidence type="ECO:0000313" key="14">
    <source>
        <dbReference type="Proteomes" id="UP001157733"/>
    </source>
</evidence>
<dbReference type="PRINTS" id="PR00344">
    <property type="entry name" value="BCTRLSENSOR"/>
</dbReference>
<evidence type="ECO:0000259" key="10">
    <source>
        <dbReference type="PROSITE" id="PS50109"/>
    </source>
</evidence>
<dbReference type="PROSITE" id="PS50113">
    <property type="entry name" value="PAC"/>
    <property type="match status" value="1"/>
</dbReference>
<evidence type="ECO:0000256" key="6">
    <source>
        <dbReference type="ARBA" id="ARBA00022777"/>
    </source>
</evidence>
<evidence type="ECO:0000256" key="1">
    <source>
        <dbReference type="ARBA" id="ARBA00000085"/>
    </source>
</evidence>
<dbReference type="SUPFAM" id="SSF55874">
    <property type="entry name" value="ATPase domain of HSP90 chaperone/DNA topoisomerase II/histidine kinase"/>
    <property type="match status" value="1"/>
</dbReference>
<dbReference type="PANTHER" id="PTHR43065">
    <property type="entry name" value="SENSOR HISTIDINE KINASE"/>
    <property type="match status" value="1"/>
</dbReference>
<protein>
    <recommendedName>
        <fullName evidence="2">histidine kinase</fullName>
        <ecNumber evidence="2">2.7.13.3</ecNumber>
    </recommendedName>
</protein>
<dbReference type="Gene3D" id="3.30.450.20">
    <property type="entry name" value="PAS domain"/>
    <property type="match status" value="1"/>
</dbReference>
<evidence type="ECO:0000256" key="7">
    <source>
        <dbReference type="ARBA" id="ARBA00022840"/>
    </source>
</evidence>
<accession>A0ABM9HG66</accession>
<gene>
    <name evidence="13" type="ORF">NSPWAT_2370</name>
</gene>
<dbReference type="GO" id="GO:0004673">
    <property type="term" value="F:protein histidine kinase activity"/>
    <property type="evidence" value="ECO:0007669"/>
    <property type="project" value="UniProtKB-EC"/>
</dbReference>
<organism evidence="13 14">
    <name type="scientific">Nitrospina watsonii</name>
    <dbReference type="NCBI Taxonomy" id="1323948"/>
    <lineage>
        <taxon>Bacteria</taxon>
        <taxon>Pseudomonadati</taxon>
        <taxon>Nitrospinota/Tectimicrobiota group</taxon>
        <taxon>Nitrospinota</taxon>
        <taxon>Nitrospinia</taxon>
        <taxon>Nitrospinales</taxon>
        <taxon>Nitrospinaceae</taxon>
        <taxon>Nitrospina</taxon>
    </lineage>
</organism>
<evidence type="ECO:0000256" key="3">
    <source>
        <dbReference type="ARBA" id="ARBA00022553"/>
    </source>
</evidence>
<dbReference type="Pfam" id="PF02518">
    <property type="entry name" value="HATPase_c"/>
    <property type="match status" value="1"/>
</dbReference>
<feature type="domain" description="PAS" evidence="11">
    <location>
        <begin position="65"/>
        <end position="135"/>
    </location>
</feature>
<keyword evidence="3" id="KW-0597">Phosphoprotein</keyword>
<evidence type="ECO:0000256" key="4">
    <source>
        <dbReference type="ARBA" id="ARBA00022679"/>
    </source>
</evidence>
<dbReference type="PROSITE" id="PS50112">
    <property type="entry name" value="PAS"/>
    <property type="match status" value="1"/>
</dbReference>
<keyword evidence="9" id="KW-0175">Coiled coil</keyword>
<dbReference type="Pfam" id="PF00989">
    <property type="entry name" value="PAS"/>
    <property type="match status" value="1"/>
</dbReference>
<proteinExistence type="predicted"/>
<dbReference type="InterPro" id="IPR003594">
    <property type="entry name" value="HATPase_dom"/>
</dbReference>
<feature type="coiled-coil region" evidence="9">
    <location>
        <begin position="34"/>
        <end position="72"/>
    </location>
</feature>
<keyword evidence="14" id="KW-1185">Reference proteome</keyword>
<feature type="domain" description="PAC" evidence="12">
    <location>
        <begin position="136"/>
        <end position="188"/>
    </location>
</feature>
<dbReference type="InterPro" id="IPR036890">
    <property type="entry name" value="HATPase_C_sf"/>
</dbReference>
<keyword evidence="5" id="KW-0547">Nucleotide-binding</keyword>
<dbReference type="Gene3D" id="3.30.565.10">
    <property type="entry name" value="Histidine kinase-like ATPase, C-terminal domain"/>
    <property type="match status" value="1"/>
</dbReference>
<dbReference type="InterPro" id="IPR000014">
    <property type="entry name" value="PAS"/>
</dbReference>
<sequence length="421" mass="46122">MTDEPQDRQAPDLETLQAAFQAFTETTQHLQESYEKLQAHVRALDLELEKKNAELEQNLKEKEAVRSYLNNILQSLTTGVIVVDGDDRITTFNKTAERITGRQETECRDQTLSDVFDVDPFARLVERVRDAADTAPVFQESVLTTGGRDLRIRTAASPVLDGQGQRIGTMLLLEDITQLKRLEEEAERNDRLRAMGEMAAGIAHEIRNPLASIELFASVLKKDLAGDEENQDLAGHIINGVRNMDRTISSLLLFAKSPEPSRSRCDLNRLLEGLLADPAQLQIPDNVNVVCDFGAGTMTANADEHLLKQVFLNFLRNAVQAMPVGGTLTIKTGHSEAPSADSLHRHTLTTTLADTGVGIAQHDQTHIFNPFFSTKETGTGLGLAIAHNIIKAHHGAIDVDSQPGIGTTFTIHLPGADETAS</sequence>
<dbReference type="SMART" id="SM00091">
    <property type="entry name" value="PAS"/>
    <property type="match status" value="1"/>
</dbReference>
<dbReference type="CDD" id="cd00130">
    <property type="entry name" value="PAS"/>
    <property type="match status" value="1"/>
</dbReference>
<evidence type="ECO:0000256" key="5">
    <source>
        <dbReference type="ARBA" id="ARBA00022741"/>
    </source>
</evidence>
<dbReference type="SMART" id="SM00387">
    <property type="entry name" value="HATPase_c"/>
    <property type="match status" value="1"/>
</dbReference>
<evidence type="ECO:0000313" key="13">
    <source>
        <dbReference type="EMBL" id="CAI2719226.1"/>
    </source>
</evidence>
<evidence type="ECO:0000256" key="9">
    <source>
        <dbReference type="SAM" id="Coils"/>
    </source>
</evidence>
<reference evidence="13 14" key="1">
    <citation type="submission" date="2022-09" db="EMBL/GenBank/DDBJ databases">
        <authorList>
            <person name="Kop L."/>
        </authorList>
    </citation>
    <scope>NUCLEOTIDE SEQUENCE [LARGE SCALE GENOMIC DNA]</scope>
    <source>
        <strain evidence="13 14">347</strain>
    </source>
</reference>
<dbReference type="InterPro" id="IPR005467">
    <property type="entry name" value="His_kinase_dom"/>
</dbReference>
<dbReference type="InterPro" id="IPR004358">
    <property type="entry name" value="Sig_transdc_His_kin-like_C"/>
</dbReference>
<keyword evidence="6 13" id="KW-0418">Kinase</keyword>
<dbReference type="InterPro" id="IPR013767">
    <property type="entry name" value="PAS_fold"/>
</dbReference>
<keyword evidence="8" id="KW-0902">Two-component regulatory system</keyword>